<evidence type="ECO:0000313" key="2">
    <source>
        <dbReference type="Proteomes" id="UP000076744"/>
    </source>
</evidence>
<sequence>MDFTASSTGSTFLISGYEDESLETAKPLLGSPAIGTLPVPFGAGGSADVLVAAPPTVFQDRMISPQLSASPPSTGLVDHLATKSMAILALSQSVREAVPVYLEVYWNKVHPMYPIIHRPTFDKAIESTSEVLDTLKLPVPVNGRSK</sequence>
<reference evidence="1 2" key="1">
    <citation type="journal article" date="2016" name="Genome Biol. Evol.">
        <title>Divergent and convergent evolution of fungal pathogenicity.</title>
        <authorList>
            <person name="Shang Y."/>
            <person name="Xiao G."/>
            <person name="Zheng P."/>
            <person name="Cen K."/>
            <person name="Zhan S."/>
            <person name="Wang C."/>
        </authorList>
    </citation>
    <scope>NUCLEOTIDE SEQUENCE [LARGE SCALE GENOMIC DNA]</scope>
    <source>
        <strain evidence="1 2">ARSEF 2679</strain>
    </source>
</reference>
<dbReference type="AlphaFoldDB" id="A0A167JT62"/>
<dbReference type="RefSeq" id="XP_018699867.1">
    <property type="nucleotide sequence ID" value="XM_018852940.1"/>
</dbReference>
<dbReference type="OrthoDB" id="6077919at2759"/>
<evidence type="ECO:0000313" key="1">
    <source>
        <dbReference type="EMBL" id="OAA50719.1"/>
    </source>
</evidence>
<comment type="caution">
    <text evidence="1">The sequence shown here is derived from an EMBL/GenBank/DDBJ whole genome shotgun (WGS) entry which is preliminary data.</text>
</comment>
<keyword evidence="2" id="KW-1185">Reference proteome</keyword>
<accession>A0A167JT62</accession>
<dbReference type="STRING" id="1081104.A0A167JT62"/>
<organism evidence="1 2">
    <name type="scientific">Cordyceps fumosorosea (strain ARSEF 2679)</name>
    <name type="common">Isaria fumosorosea</name>
    <dbReference type="NCBI Taxonomy" id="1081104"/>
    <lineage>
        <taxon>Eukaryota</taxon>
        <taxon>Fungi</taxon>
        <taxon>Dikarya</taxon>
        <taxon>Ascomycota</taxon>
        <taxon>Pezizomycotina</taxon>
        <taxon>Sordariomycetes</taxon>
        <taxon>Hypocreomycetidae</taxon>
        <taxon>Hypocreales</taxon>
        <taxon>Cordycipitaceae</taxon>
        <taxon>Cordyceps</taxon>
    </lineage>
</organism>
<dbReference type="Proteomes" id="UP000076744">
    <property type="component" value="Unassembled WGS sequence"/>
</dbReference>
<dbReference type="GeneID" id="30025629"/>
<dbReference type="EMBL" id="AZHB01000046">
    <property type="protein sequence ID" value="OAA50719.1"/>
    <property type="molecule type" value="Genomic_DNA"/>
</dbReference>
<name>A0A167JT62_CORFA</name>
<proteinExistence type="predicted"/>
<gene>
    <name evidence="1" type="ORF">ISF_09337</name>
</gene>
<protein>
    <submittedName>
        <fullName evidence="1">Uncharacterized protein</fullName>
    </submittedName>
</protein>
<dbReference type="CDD" id="cd12148">
    <property type="entry name" value="fungal_TF_MHR"/>
    <property type="match status" value="1"/>
</dbReference>